<organism evidence="2">
    <name type="scientific">bioreactor metagenome</name>
    <dbReference type="NCBI Taxonomy" id="1076179"/>
    <lineage>
        <taxon>unclassified sequences</taxon>
        <taxon>metagenomes</taxon>
        <taxon>ecological metagenomes</taxon>
    </lineage>
</organism>
<protein>
    <recommendedName>
        <fullName evidence="3">Signal peptidase II</fullName>
    </recommendedName>
</protein>
<dbReference type="GO" id="GO:0004190">
    <property type="term" value="F:aspartic-type endopeptidase activity"/>
    <property type="evidence" value="ECO:0007669"/>
    <property type="project" value="InterPro"/>
</dbReference>
<feature type="transmembrane region" description="Helical" evidence="1">
    <location>
        <begin position="100"/>
        <end position="122"/>
    </location>
</feature>
<reference evidence="2" key="1">
    <citation type="submission" date="2019-08" db="EMBL/GenBank/DDBJ databases">
        <authorList>
            <person name="Kucharzyk K."/>
            <person name="Murdoch R.W."/>
            <person name="Higgins S."/>
            <person name="Loffler F."/>
        </authorList>
    </citation>
    <scope>NUCLEOTIDE SEQUENCE</scope>
</reference>
<dbReference type="GO" id="GO:0016020">
    <property type="term" value="C:membrane"/>
    <property type="evidence" value="ECO:0007669"/>
    <property type="project" value="InterPro"/>
</dbReference>
<evidence type="ECO:0008006" key="3">
    <source>
        <dbReference type="Google" id="ProtNLM"/>
    </source>
</evidence>
<dbReference type="Pfam" id="PF01252">
    <property type="entry name" value="Peptidase_A8"/>
    <property type="match status" value="1"/>
</dbReference>
<evidence type="ECO:0000313" key="2">
    <source>
        <dbReference type="EMBL" id="MPM03916.1"/>
    </source>
</evidence>
<comment type="caution">
    <text evidence="2">The sequence shown here is derived from an EMBL/GenBank/DDBJ whole genome shotgun (WGS) entry which is preliminary data.</text>
</comment>
<name>A0A644WJ71_9ZZZZ</name>
<sequence>MLYGKVCGMKKQWLITGILAAVDQTIKLLIAHFAIDKMIIWIPSVLRFEPFQNTNLNWFASMANFKTPVIGMIFLQITAIAGLLLFYRFQTYKVGAKSRLLSGAFCFASAGILCSFIDVVFWGGSLDFIGLFNWFIFDTKDVFLNTGWILALIWTWRHEKKLKKSYSNDLNTEDIAFAIWFRSGCKLLPNTTSEYTRI</sequence>
<dbReference type="InterPro" id="IPR001872">
    <property type="entry name" value="Peptidase_A8"/>
</dbReference>
<keyword evidence="1" id="KW-0812">Transmembrane</keyword>
<proteinExistence type="predicted"/>
<dbReference type="EMBL" id="VSSQ01000992">
    <property type="protein sequence ID" value="MPM03916.1"/>
    <property type="molecule type" value="Genomic_DNA"/>
</dbReference>
<accession>A0A644WJ71</accession>
<keyword evidence="1" id="KW-0472">Membrane</keyword>
<keyword evidence="1" id="KW-1133">Transmembrane helix</keyword>
<feature type="transmembrane region" description="Helical" evidence="1">
    <location>
        <begin position="134"/>
        <end position="156"/>
    </location>
</feature>
<dbReference type="GO" id="GO:0006508">
    <property type="term" value="P:proteolysis"/>
    <property type="evidence" value="ECO:0007669"/>
    <property type="project" value="InterPro"/>
</dbReference>
<evidence type="ECO:0000256" key="1">
    <source>
        <dbReference type="SAM" id="Phobius"/>
    </source>
</evidence>
<dbReference type="AlphaFoldDB" id="A0A644WJ71"/>
<feature type="transmembrane region" description="Helical" evidence="1">
    <location>
        <begin position="69"/>
        <end position="88"/>
    </location>
</feature>
<gene>
    <name evidence="2" type="ORF">SDC9_50183</name>
</gene>
<feature type="transmembrane region" description="Helical" evidence="1">
    <location>
        <begin position="12"/>
        <end position="35"/>
    </location>
</feature>